<dbReference type="InterPro" id="IPR045231">
    <property type="entry name" value="Yip1/4-like"/>
</dbReference>
<sequence length="236" mass="25778">MSGWKAGDLATPTENAKKEPSQMEGSEEAAVSGNIFIETHDDEGEIGTLDEPISVTLARDVKAILTKFVHVLLPVRSNKALLHDWDLWGPLCLCLTLSLLLHGRSTDHSDDKNTIHFVHVFLLVWGGAGVVTLNSQLLKGKVSFFQSVCTLGYCLLPLTLALLVLRILLSIDSLTPAIIFIKLALVGGALTWSIWASLGFLYDYLAVDRRALAIYPLVLFYLSIGCLIATQKSGLF</sequence>
<evidence type="ECO:0000313" key="10">
    <source>
        <dbReference type="Proteomes" id="UP001174909"/>
    </source>
</evidence>
<gene>
    <name evidence="9" type="ORF">GBAR_LOCUS46</name>
</gene>
<dbReference type="Proteomes" id="UP001174909">
    <property type="component" value="Unassembled WGS sequence"/>
</dbReference>
<comment type="similarity">
    <text evidence="2 6">Belongs to the YIP1 family.</text>
</comment>
<evidence type="ECO:0000259" key="8">
    <source>
        <dbReference type="Pfam" id="PF04893"/>
    </source>
</evidence>
<feature type="transmembrane region" description="Helical" evidence="6">
    <location>
        <begin position="177"/>
        <end position="200"/>
    </location>
</feature>
<evidence type="ECO:0000256" key="5">
    <source>
        <dbReference type="ARBA" id="ARBA00023136"/>
    </source>
</evidence>
<keyword evidence="3 6" id="KW-0812">Transmembrane</keyword>
<accession>A0AA35QR95</accession>
<dbReference type="GO" id="GO:0005802">
    <property type="term" value="C:trans-Golgi network"/>
    <property type="evidence" value="ECO:0007669"/>
    <property type="project" value="TreeGrafter"/>
</dbReference>
<evidence type="ECO:0000256" key="6">
    <source>
        <dbReference type="RuleBase" id="RU361264"/>
    </source>
</evidence>
<evidence type="ECO:0000256" key="7">
    <source>
        <dbReference type="SAM" id="MobiDB-lite"/>
    </source>
</evidence>
<comment type="subcellular location">
    <subcellularLocation>
        <location evidence="6">Golgi apparatus membrane</location>
        <topology evidence="6">Multi-pass membrane protein</topology>
    </subcellularLocation>
    <subcellularLocation>
        <location evidence="1">Membrane</location>
        <topology evidence="1">Multi-pass membrane protein</topology>
    </subcellularLocation>
</comment>
<comment type="caution">
    <text evidence="9">The sequence shown here is derived from an EMBL/GenBank/DDBJ whole genome shotgun (WGS) entry which is preliminary data.</text>
</comment>
<feature type="transmembrane region" description="Helical" evidence="6">
    <location>
        <begin position="144"/>
        <end position="165"/>
    </location>
</feature>
<evidence type="ECO:0000313" key="9">
    <source>
        <dbReference type="EMBL" id="CAI7988745.1"/>
    </source>
</evidence>
<dbReference type="EMBL" id="CASHTH010000007">
    <property type="protein sequence ID" value="CAI7988745.1"/>
    <property type="molecule type" value="Genomic_DNA"/>
</dbReference>
<evidence type="ECO:0000256" key="2">
    <source>
        <dbReference type="ARBA" id="ARBA00010596"/>
    </source>
</evidence>
<feature type="domain" description="Yip1" evidence="8">
    <location>
        <begin position="74"/>
        <end position="225"/>
    </location>
</feature>
<dbReference type="Pfam" id="PF04893">
    <property type="entry name" value="Yip1"/>
    <property type="match status" value="1"/>
</dbReference>
<dbReference type="InterPro" id="IPR006977">
    <property type="entry name" value="Yip1_dom"/>
</dbReference>
<dbReference type="GO" id="GO:0000139">
    <property type="term" value="C:Golgi membrane"/>
    <property type="evidence" value="ECO:0007669"/>
    <property type="project" value="UniProtKB-SubCell"/>
</dbReference>
<feature type="transmembrane region" description="Helical" evidence="6">
    <location>
        <begin position="87"/>
        <end position="103"/>
    </location>
</feature>
<keyword evidence="4 6" id="KW-1133">Transmembrane helix</keyword>
<dbReference type="GO" id="GO:0006888">
    <property type="term" value="P:endoplasmic reticulum to Golgi vesicle-mediated transport"/>
    <property type="evidence" value="ECO:0007669"/>
    <property type="project" value="InterPro"/>
</dbReference>
<name>A0AA35QR95_GEOBA</name>
<feature type="transmembrane region" description="Helical" evidence="6">
    <location>
        <begin position="212"/>
        <end position="230"/>
    </location>
</feature>
<evidence type="ECO:0000256" key="4">
    <source>
        <dbReference type="ARBA" id="ARBA00022989"/>
    </source>
</evidence>
<evidence type="ECO:0000256" key="3">
    <source>
        <dbReference type="ARBA" id="ARBA00022692"/>
    </source>
</evidence>
<dbReference type="PANTHER" id="PTHR21236">
    <property type="entry name" value="GOLGI MEMBRANE PROTEIN YIP1"/>
    <property type="match status" value="1"/>
</dbReference>
<evidence type="ECO:0000256" key="1">
    <source>
        <dbReference type="ARBA" id="ARBA00004141"/>
    </source>
</evidence>
<feature type="region of interest" description="Disordered" evidence="7">
    <location>
        <begin position="1"/>
        <end position="26"/>
    </location>
</feature>
<reference evidence="9" key="1">
    <citation type="submission" date="2023-03" db="EMBL/GenBank/DDBJ databases">
        <authorList>
            <person name="Steffen K."/>
            <person name="Cardenas P."/>
        </authorList>
    </citation>
    <scope>NUCLEOTIDE SEQUENCE</scope>
</reference>
<dbReference type="AlphaFoldDB" id="A0AA35QR95"/>
<organism evidence="9 10">
    <name type="scientific">Geodia barretti</name>
    <name type="common">Barrett's horny sponge</name>
    <dbReference type="NCBI Taxonomy" id="519541"/>
    <lineage>
        <taxon>Eukaryota</taxon>
        <taxon>Metazoa</taxon>
        <taxon>Porifera</taxon>
        <taxon>Demospongiae</taxon>
        <taxon>Heteroscleromorpha</taxon>
        <taxon>Tetractinellida</taxon>
        <taxon>Astrophorina</taxon>
        <taxon>Geodiidae</taxon>
        <taxon>Geodia</taxon>
    </lineage>
</organism>
<feature type="transmembrane region" description="Helical" evidence="6">
    <location>
        <begin position="115"/>
        <end position="138"/>
    </location>
</feature>
<proteinExistence type="inferred from homology"/>
<keyword evidence="5 6" id="KW-0472">Membrane</keyword>
<dbReference type="PANTHER" id="PTHR21236:SF1">
    <property type="entry name" value="PROTEIN YIPF6"/>
    <property type="match status" value="1"/>
</dbReference>
<keyword evidence="10" id="KW-1185">Reference proteome</keyword>
<protein>
    <recommendedName>
        <fullName evidence="6">Protein YIPF</fullName>
    </recommendedName>
</protein>